<gene>
    <name evidence="7" type="primary">LOC109723663</name>
    <name evidence="4" type="ORF">ACMD2_02583</name>
</gene>
<evidence type="ECO:0000313" key="4">
    <source>
        <dbReference type="EMBL" id="OAY73032.1"/>
    </source>
</evidence>
<sequence length="775" mass="87903">MGATSSKLEDDKPLLLCQERKRFVREALDRRCLLAAAHFAYIQSLRNTGTALRKFVEPEAPTESSLYTSTSATPDPLALIEKSQFSNLSPSISQHLDTSDSFSPTPSPLSSERFHVNHMKASRSFSTTIEEKPTVPLTATINTSSTTPKRREPELDENSLPEDPPPPGTLPWDYFSLFHPVDNQFSFQEDREFTHNLDREFTHNLENVDDIRRLREEEGIPELEEEVEKSPLNEKDDFSDSEDDFDHPSTEPLVRMFKNRNVNMDQHMTNGSHDIPSIENVSAENEQQIEEKSVAGNGMYEADKAPVMTPSKVVPPPISLPLNGKSREAGPAMKQGMDFFLCMKEIEGLFVKASDSGREVPRMLEADKIQFRPLVPEEIAHRSKTSFLTSCFVCCTEEAPHPQASAPTEIKYLTWHRSMSSHSSSSRNPIGVTSKDGMEDLTGNLYSTICMNSGSHASTLDRLYAWERKLYDEVKASVAIRKEYDTKCRLLRDQESRAESLTRIDKTRAAVKDLHSRIRVAIHRINSISKIIEELRDNELQPQLEELIGSLTRMWAVMLDCHKHQYNIISVAYNNGSTKVSLRSESLHQAVTVLEFELNTLCSNFIKWISSQKSYLTSINCWLLKCVFPLTQPKSKRKNVLFSPRKSIAPPIFVTCRDWLSLLDNLPAKEVTDALKELATVVAHFLPHQEKGRGSSNVSMSFYRKGGQIDNSGADMHRNEPPINWNHNYDNLRTSLTDFLDRLKTFSECSLEQYEALQKSIDSARTAYENGGYRP</sequence>
<feature type="domain" description="DUF630" evidence="3">
    <location>
        <begin position="1"/>
        <end position="59"/>
    </location>
</feature>
<organism evidence="4 5">
    <name type="scientific">Ananas comosus</name>
    <name type="common">Pineapple</name>
    <name type="synonym">Ananas ananas</name>
    <dbReference type="NCBI Taxonomy" id="4615"/>
    <lineage>
        <taxon>Eukaryota</taxon>
        <taxon>Viridiplantae</taxon>
        <taxon>Streptophyta</taxon>
        <taxon>Embryophyta</taxon>
        <taxon>Tracheophyta</taxon>
        <taxon>Spermatophyta</taxon>
        <taxon>Magnoliopsida</taxon>
        <taxon>Liliopsida</taxon>
        <taxon>Poales</taxon>
        <taxon>Bromeliaceae</taxon>
        <taxon>Bromelioideae</taxon>
        <taxon>Ananas</taxon>
    </lineage>
</organism>
<evidence type="ECO:0000259" key="2">
    <source>
        <dbReference type="Pfam" id="PF04782"/>
    </source>
</evidence>
<protein>
    <submittedName>
        <fullName evidence="7">Uncharacterized protein LOC109723663</fullName>
    </submittedName>
</protein>
<dbReference type="PANTHER" id="PTHR21450:SF6">
    <property type="entry name" value="EXPRESSED PROTEIN"/>
    <property type="match status" value="1"/>
</dbReference>
<feature type="region of interest" description="Disordered" evidence="1">
    <location>
        <begin position="217"/>
        <end position="250"/>
    </location>
</feature>
<proteinExistence type="predicted"/>
<reference evidence="7" key="2">
    <citation type="submission" date="2025-04" db="UniProtKB">
        <authorList>
            <consortium name="RefSeq"/>
        </authorList>
    </citation>
    <scope>IDENTIFICATION</scope>
    <source>
        <tissue evidence="7">Leaf</tissue>
    </source>
</reference>
<dbReference type="EMBL" id="LSRQ01002888">
    <property type="protein sequence ID" value="OAY73032.1"/>
    <property type="molecule type" value="Genomic_DNA"/>
</dbReference>
<evidence type="ECO:0000256" key="1">
    <source>
        <dbReference type="SAM" id="MobiDB-lite"/>
    </source>
</evidence>
<reference evidence="4 5" key="1">
    <citation type="journal article" date="2016" name="DNA Res.">
        <title>The draft genome of MD-2 pineapple using hybrid error correction of long reads.</title>
        <authorList>
            <person name="Redwan R.M."/>
            <person name="Saidin A."/>
            <person name="Kumar S.V."/>
        </authorList>
    </citation>
    <scope>NUCLEOTIDE SEQUENCE [LARGE SCALE GENOMIC DNA]</scope>
    <source>
        <strain evidence="5">cv. MD2</strain>
        <tissue evidence="4">Leaf</tissue>
    </source>
</reference>
<feature type="compositionally biased region" description="Basic and acidic residues" evidence="1">
    <location>
        <begin position="228"/>
        <end position="238"/>
    </location>
</feature>
<name>A0A199V7H0_ANACO</name>
<evidence type="ECO:0000259" key="3">
    <source>
        <dbReference type="Pfam" id="PF04783"/>
    </source>
</evidence>
<dbReference type="GeneID" id="109723663"/>
<dbReference type="InterPro" id="IPR006867">
    <property type="entry name" value="DUF632"/>
</dbReference>
<dbReference type="Proteomes" id="UP000092600">
    <property type="component" value="Unassembled WGS sequence"/>
</dbReference>
<feature type="domain" description="DUF632" evidence="2">
    <location>
        <begin position="342"/>
        <end position="683"/>
    </location>
</feature>
<feature type="compositionally biased region" description="Polar residues" evidence="1">
    <location>
        <begin position="137"/>
        <end position="147"/>
    </location>
</feature>
<evidence type="ECO:0000313" key="7">
    <source>
        <dbReference type="RefSeq" id="XP_020107682.1"/>
    </source>
</evidence>
<feature type="region of interest" description="Disordered" evidence="1">
    <location>
        <begin position="125"/>
        <end position="168"/>
    </location>
</feature>
<evidence type="ECO:0000313" key="5">
    <source>
        <dbReference type="Proteomes" id="UP000092600"/>
    </source>
</evidence>
<dbReference type="Proteomes" id="UP000515123">
    <property type="component" value="Linkage group 18"/>
</dbReference>
<accession>A0A199V7H0</accession>
<evidence type="ECO:0000313" key="6">
    <source>
        <dbReference type="Proteomes" id="UP000515123"/>
    </source>
</evidence>
<dbReference type="STRING" id="4615.A0A199V7H0"/>
<dbReference type="Pfam" id="PF04782">
    <property type="entry name" value="DUF632"/>
    <property type="match status" value="1"/>
</dbReference>
<dbReference type="OrthoDB" id="694308at2759"/>
<feature type="compositionally biased region" description="Low complexity" evidence="1">
    <location>
        <begin position="99"/>
        <end position="111"/>
    </location>
</feature>
<dbReference type="InterPro" id="IPR006868">
    <property type="entry name" value="DUF630"/>
</dbReference>
<keyword evidence="6" id="KW-1185">Reference proteome</keyword>
<dbReference type="AlphaFoldDB" id="A0A199V7H0"/>
<dbReference type="PANTHER" id="PTHR21450">
    <property type="entry name" value="PROTEIN ALTERED PHOSPHATE STARVATION RESPONSE 1"/>
    <property type="match status" value="1"/>
</dbReference>
<dbReference type="RefSeq" id="XP_020107682.1">
    <property type="nucleotide sequence ID" value="XM_020252093.1"/>
</dbReference>
<feature type="region of interest" description="Disordered" evidence="1">
    <location>
        <begin position="90"/>
        <end position="112"/>
    </location>
</feature>
<dbReference type="Pfam" id="PF04783">
    <property type="entry name" value="DUF630"/>
    <property type="match status" value="1"/>
</dbReference>